<accession>A0A8K0UYQ6</accession>
<feature type="region of interest" description="Disordered" evidence="1">
    <location>
        <begin position="171"/>
        <end position="218"/>
    </location>
</feature>
<dbReference type="AlphaFoldDB" id="A0A8K0UYQ6"/>
<keyword evidence="3" id="KW-1185">Reference proteome</keyword>
<protein>
    <submittedName>
        <fullName evidence="2">Uncharacterized protein</fullName>
    </submittedName>
</protein>
<dbReference type="OrthoDB" id="2756677at2759"/>
<proteinExistence type="predicted"/>
<reference evidence="2" key="1">
    <citation type="journal article" date="2021" name="New Phytol.">
        <title>Evolutionary innovations through gain and loss of genes in the ectomycorrhizal Boletales.</title>
        <authorList>
            <person name="Wu G."/>
            <person name="Miyauchi S."/>
            <person name="Morin E."/>
            <person name="Kuo A."/>
            <person name="Drula E."/>
            <person name="Varga T."/>
            <person name="Kohler A."/>
            <person name="Feng B."/>
            <person name="Cao Y."/>
            <person name="Lipzen A."/>
            <person name="Daum C."/>
            <person name="Hundley H."/>
            <person name="Pangilinan J."/>
            <person name="Johnson J."/>
            <person name="Barry K."/>
            <person name="LaButti K."/>
            <person name="Ng V."/>
            <person name="Ahrendt S."/>
            <person name="Min B."/>
            <person name="Choi I.G."/>
            <person name="Park H."/>
            <person name="Plett J.M."/>
            <person name="Magnuson J."/>
            <person name="Spatafora J.W."/>
            <person name="Nagy L.G."/>
            <person name="Henrissat B."/>
            <person name="Grigoriev I.V."/>
            <person name="Yang Z.L."/>
            <person name="Xu J."/>
            <person name="Martin F.M."/>
        </authorList>
    </citation>
    <scope>NUCLEOTIDE SEQUENCE</scope>
    <source>
        <strain evidence="2">KKN 215</strain>
    </source>
</reference>
<evidence type="ECO:0000313" key="3">
    <source>
        <dbReference type="Proteomes" id="UP000813824"/>
    </source>
</evidence>
<evidence type="ECO:0000256" key="1">
    <source>
        <dbReference type="SAM" id="MobiDB-lite"/>
    </source>
</evidence>
<evidence type="ECO:0000313" key="2">
    <source>
        <dbReference type="EMBL" id="KAH8107059.1"/>
    </source>
</evidence>
<dbReference type="Proteomes" id="UP000813824">
    <property type="component" value="Unassembled WGS sequence"/>
</dbReference>
<feature type="compositionally biased region" description="Low complexity" evidence="1">
    <location>
        <begin position="198"/>
        <end position="211"/>
    </location>
</feature>
<name>A0A8K0UYQ6_9AGAR</name>
<organism evidence="2 3">
    <name type="scientific">Cristinia sonorae</name>
    <dbReference type="NCBI Taxonomy" id="1940300"/>
    <lineage>
        <taxon>Eukaryota</taxon>
        <taxon>Fungi</taxon>
        <taxon>Dikarya</taxon>
        <taxon>Basidiomycota</taxon>
        <taxon>Agaricomycotina</taxon>
        <taxon>Agaricomycetes</taxon>
        <taxon>Agaricomycetidae</taxon>
        <taxon>Agaricales</taxon>
        <taxon>Pleurotineae</taxon>
        <taxon>Stephanosporaceae</taxon>
        <taxon>Cristinia</taxon>
    </lineage>
</organism>
<sequence length="328" mass="36582">MQDDAALDTTIIDPLHLACKCLNTPSAPKLWPLQSMSAPKLIPQPKKLPDSLRTAYPPESTKQSLLQQMGVYYDVFEEFTSYVRAAVHEELDLTRTMGNQKPKARASFFARVRSVAVLDPIDTAPDAFQVERYPLMGNYERAWPASAYVSRYFSQARRKVMIEKGELAKNGPVRTSSKATVRKTIAPPTAGENAPTATGSTSTRKLRSSTSVDNKQTKKSKQTHVLFVDIASSNQTDPVRAYLRSLQPPQEALLPVLTKAGLCGQDYLKALARNPGVRDGFLKKLESTGRVTELQLVILEEGFKEIYNRLDGNRNHEVVNKRRSTNNM</sequence>
<gene>
    <name evidence="2" type="ORF">BXZ70DRAFT_1003942</name>
</gene>
<comment type="caution">
    <text evidence="2">The sequence shown here is derived from an EMBL/GenBank/DDBJ whole genome shotgun (WGS) entry which is preliminary data.</text>
</comment>
<dbReference type="EMBL" id="JAEVFJ010000002">
    <property type="protein sequence ID" value="KAH8107059.1"/>
    <property type="molecule type" value="Genomic_DNA"/>
</dbReference>